<sequence length="290" mass="32862">MEKIAESELVLNPDNSIYHLKLHPHQIANDIIVVGDPQRVKLISDKFDFIEFKVENREFVTHTGEYNGKKITVLGTGIGTDNIDIVLNELDALVNIDLESRTIKENKTSLNIVRIGTCGALQENIAVNDFIVSEYALGMDGLLNFYDHNFSKEENNLLEEFYNQTNYSQKLAQPYFIKSSEKLHNLFKDYCHTGITATASGFYGPQGRKLRINLKEPLINEKLQAFNVNNLRVNNFEMETSAIYGLSAILGHNACTVCVAIANRFTKKFSKDYHTPLNNLIDLVLLKLTE</sequence>
<dbReference type="Gene3D" id="3.40.50.1580">
    <property type="entry name" value="Nucleoside phosphorylase domain"/>
    <property type="match status" value="1"/>
</dbReference>
<evidence type="ECO:0000259" key="4">
    <source>
        <dbReference type="Pfam" id="PF01048"/>
    </source>
</evidence>
<dbReference type="SUPFAM" id="SSF53167">
    <property type="entry name" value="Purine and uridine phosphorylases"/>
    <property type="match status" value="1"/>
</dbReference>
<feature type="domain" description="Nucleoside phosphorylase" evidence="4">
    <location>
        <begin position="31"/>
        <end position="261"/>
    </location>
</feature>
<dbReference type="InterPro" id="IPR035994">
    <property type="entry name" value="Nucleoside_phosphorylase_sf"/>
</dbReference>
<gene>
    <name evidence="5" type="ORF">FRY74_02050</name>
</gene>
<dbReference type="PANTHER" id="PTHR43691">
    <property type="entry name" value="URIDINE PHOSPHORYLASE"/>
    <property type="match status" value="1"/>
</dbReference>
<dbReference type="EMBL" id="VOOS01000001">
    <property type="protein sequence ID" value="TXB66989.1"/>
    <property type="molecule type" value="Genomic_DNA"/>
</dbReference>
<accession>A0A5C6RYW6</accession>
<dbReference type="RefSeq" id="WP_147098118.1">
    <property type="nucleotide sequence ID" value="NZ_VOOS01000001.1"/>
</dbReference>
<dbReference type="GO" id="GO:0004731">
    <property type="term" value="F:purine-nucleoside phosphorylase activity"/>
    <property type="evidence" value="ECO:0007669"/>
    <property type="project" value="TreeGrafter"/>
</dbReference>
<name>A0A5C6RYW6_9FLAO</name>
<dbReference type="PANTHER" id="PTHR43691:SF11">
    <property type="entry name" value="FI09636P-RELATED"/>
    <property type="match status" value="1"/>
</dbReference>
<keyword evidence="6" id="KW-1185">Reference proteome</keyword>
<evidence type="ECO:0000313" key="6">
    <source>
        <dbReference type="Proteomes" id="UP000321721"/>
    </source>
</evidence>
<organism evidence="5 6">
    <name type="scientific">Vicingus serpentipes</name>
    <dbReference type="NCBI Taxonomy" id="1926625"/>
    <lineage>
        <taxon>Bacteria</taxon>
        <taxon>Pseudomonadati</taxon>
        <taxon>Bacteroidota</taxon>
        <taxon>Flavobacteriia</taxon>
        <taxon>Flavobacteriales</taxon>
        <taxon>Vicingaceae</taxon>
        <taxon>Vicingus</taxon>
    </lineage>
</organism>
<dbReference type="Proteomes" id="UP000321721">
    <property type="component" value="Unassembled WGS sequence"/>
</dbReference>
<dbReference type="AlphaFoldDB" id="A0A5C6RYW6"/>
<dbReference type="CDD" id="cd00436">
    <property type="entry name" value="UP_TbUP-like"/>
    <property type="match status" value="1"/>
</dbReference>
<comment type="catalytic activity">
    <reaction evidence="3">
        <text>uridine + phosphate = alpha-D-ribose 1-phosphate + uracil</text>
        <dbReference type="Rhea" id="RHEA:24388"/>
        <dbReference type="ChEBI" id="CHEBI:16704"/>
        <dbReference type="ChEBI" id="CHEBI:17568"/>
        <dbReference type="ChEBI" id="CHEBI:43474"/>
        <dbReference type="ChEBI" id="CHEBI:57720"/>
        <dbReference type="EC" id="2.4.2.3"/>
    </reaction>
</comment>
<evidence type="ECO:0000256" key="3">
    <source>
        <dbReference type="ARBA" id="ARBA00048447"/>
    </source>
</evidence>
<evidence type="ECO:0000256" key="2">
    <source>
        <dbReference type="ARBA" id="ARBA00021980"/>
    </source>
</evidence>
<dbReference type="GO" id="GO:0004850">
    <property type="term" value="F:uridine phosphorylase activity"/>
    <property type="evidence" value="ECO:0007669"/>
    <property type="project" value="UniProtKB-EC"/>
</dbReference>
<dbReference type="Pfam" id="PF01048">
    <property type="entry name" value="PNP_UDP_1"/>
    <property type="match status" value="1"/>
</dbReference>
<dbReference type="EC" id="2.4.2.3" evidence="1"/>
<dbReference type="OrthoDB" id="9772602at2"/>
<comment type="caution">
    <text evidence="5">The sequence shown here is derived from an EMBL/GenBank/DDBJ whole genome shotgun (WGS) entry which is preliminary data.</text>
</comment>
<evidence type="ECO:0000256" key="1">
    <source>
        <dbReference type="ARBA" id="ARBA00011888"/>
    </source>
</evidence>
<dbReference type="InterPro" id="IPR000845">
    <property type="entry name" value="Nucleoside_phosphorylase_d"/>
</dbReference>
<evidence type="ECO:0000313" key="5">
    <source>
        <dbReference type="EMBL" id="TXB66989.1"/>
    </source>
</evidence>
<reference evidence="5 6" key="1">
    <citation type="submission" date="2019-08" db="EMBL/GenBank/DDBJ databases">
        <title>Genome of Vicingus serpentipes NCIMB 15042.</title>
        <authorList>
            <person name="Bowman J.P."/>
        </authorList>
    </citation>
    <scope>NUCLEOTIDE SEQUENCE [LARGE SCALE GENOMIC DNA]</scope>
    <source>
        <strain evidence="5 6">NCIMB 15042</strain>
    </source>
</reference>
<dbReference type="GO" id="GO:0005829">
    <property type="term" value="C:cytosol"/>
    <property type="evidence" value="ECO:0007669"/>
    <property type="project" value="TreeGrafter"/>
</dbReference>
<dbReference type="GO" id="GO:0006152">
    <property type="term" value="P:purine nucleoside catabolic process"/>
    <property type="evidence" value="ECO:0007669"/>
    <property type="project" value="TreeGrafter"/>
</dbReference>
<protein>
    <recommendedName>
        <fullName evidence="2">Uridine phosphorylase</fullName>
        <ecNumber evidence="1">2.4.2.3</ecNumber>
    </recommendedName>
</protein>
<proteinExistence type="predicted"/>